<protein>
    <submittedName>
        <fullName evidence="2">Odorant-binding protein 8</fullName>
    </submittedName>
</protein>
<dbReference type="GO" id="GO:0005549">
    <property type="term" value="F:odorant binding"/>
    <property type="evidence" value="ECO:0007669"/>
    <property type="project" value="InterPro"/>
</dbReference>
<accession>A0A1J0KKE7</accession>
<dbReference type="InterPro" id="IPR036728">
    <property type="entry name" value="PBP_GOBP_sf"/>
</dbReference>
<feature type="chain" id="PRO_5011977876" evidence="1">
    <location>
        <begin position="17"/>
        <end position="121"/>
    </location>
</feature>
<dbReference type="CDD" id="cd23992">
    <property type="entry name" value="PBP_GOBP"/>
    <property type="match status" value="1"/>
</dbReference>
<dbReference type="InterPro" id="IPR006170">
    <property type="entry name" value="PBP/GOBP"/>
</dbReference>
<reference evidence="2" key="1">
    <citation type="journal article" date="2016" name="Insect Biochem. Mol. Biol.">
        <title>Comparative transcriptome analysis of chemosensory genes in two sister leaf beetles provides insights into chemosensory speciation.</title>
        <authorList>
            <person name="Zhang B."/>
            <person name="Zhang W."/>
            <person name="Nie R.E."/>
            <person name="Li W.Z."/>
            <person name="Segraves K.A."/>
            <person name="Yang X.K."/>
            <person name="Xue H.J."/>
        </authorList>
    </citation>
    <scope>NUCLEOTIDE SEQUENCE</scope>
</reference>
<dbReference type="EMBL" id="KX290627">
    <property type="protein sequence ID" value="APC94198.1"/>
    <property type="molecule type" value="mRNA"/>
</dbReference>
<name>A0A1J0KKE7_9CUCU</name>
<evidence type="ECO:0000256" key="1">
    <source>
        <dbReference type="SAM" id="SignalP"/>
    </source>
</evidence>
<keyword evidence="1" id="KW-0732">Signal</keyword>
<organism evidence="2">
    <name type="scientific">Pyrrhalta maculicollis</name>
    <dbReference type="NCBI Taxonomy" id="226885"/>
    <lineage>
        <taxon>Eukaryota</taxon>
        <taxon>Metazoa</taxon>
        <taxon>Ecdysozoa</taxon>
        <taxon>Arthropoda</taxon>
        <taxon>Hexapoda</taxon>
        <taxon>Insecta</taxon>
        <taxon>Pterygota</taxon>
        <taxon>Neoptera</taxon>
        <taxon>Endopterygota</taxon>
        <taxon>Coleoptera</taxon>
        <taxon>Polyphaga</taxon>
        <taxon>Cucujiformia</taxon>
        <taxon>Chrysomeloidea</taxon>
        <taxon>Chrysomelidae</taxon>
        <taxon>Galerucinae</taxon>
        <taxon>Coelomerites</taxon>
        <taxon>Pyrrhalta</taxon>
    </lineage>
</organism>
<evidence type="ECO:0000313" key="2">
    <source>
        <dbReference type="EMBL" id="APC94198.1"/>
    </source>
</evidence>
<sequence length="121" mass="13303">MKVIVFCLMLSTFALANETKELIEGSLKSCGAEIDGPNAIRTLVVQENADEKKLGAILFCANKKIGLQYADGNINLDVLERLIEAGNNDEETAKKYMDCGRLKGETGEEKAFSFLKCHETI</sequence>
<dbReference type="Gene3D" id="1.10.238.20">
    <property type="entry name" value="Pheromone/general odorant binding protein domain"/>
    <property type="match status" value="1"/>
</dbReference>
<proteinExistence type="evidence at transcript level"/>
<dbReference type="SUPFAM" id="SSF47565">
    <property type="entry name" value="Insect pheromone/odorant-binding proteins"/>
    <property type="match status" value="1"/>
</dbReference>
<dbReference type="AlphaFoldDB" id="A0A1J0KKE7"/>
<feature type="signal peptide" evidence="1">
    <location>
        <begin position="1"/>
        <end position="16"/>
    </location>
</feature>
<dbReference type="Pfam" id="PF01395">
    <property type="entry name" value="PBP_GOBP"/>
    <property type="match status" value="1"/>
</dbReference>